<evidence type="ECO:0000313" key="3">
    <source>
        <dbReference type="Proteomes" id="UP000011115"/>
    </source>
</evidence>
<name>M1AW80_SOLTU</name>
<sequence length="97" mass="10280">MASGKVDKFSDHDPSNGPNNSGEKYAGNSSTVGSHLLRQTRTNKLRNSPAGQPAQRTSPPEVTPGSTPPTLNGAPSEIRVGSETTFQVRGNHLNQKQ</sequence>
<reference evidence="2" key="2">
    <citation type="submission" date="2015-06" db="UniProtKB">
        <authorList>
            <consortium name="EnsemblPlants"/>
        </authorList>
    </citation>
    <scope>IDENTIFICATION</scope>
    <source>
        <strain evidence="2">DM1-3 516 R44</strain>
    </source>
</reference>
<feature type="compositionally biased region" description="Polar residues" evidence="1">
    <location>
        <begin position="16"/>
        <end position="70"/>
    </location>
</feature>
<reference evidence="3" key="1">
    <citation type="journal article" date="2011" name="Nature">
        <title>Genome sequence and analysis of the tuber crop potato.</title>
        <authorList>
            <consortium name="The Potato Genome Sequencing Consortium"/>
        </authorList>
    </citation>
    <scope>NUCLEOTIDE SEQUENCE [LARGE SCALE GENOMIC DNA]</scope>
    <source>
        <strain evidence="3">cv. DM1-3 516 R44</strain>
    </source>
</reference>
<accession>M1AW80</accession>
<evidence type="ECO:0000256" key="1">
    <source>
        <dbReference type="SAM" id="MobiDB-lite"/>
    </source>
</evidence>
<dbReference type="Gramene" id="PGSC0003DMT400031781">
    <property type="protein sequence ID" value="PGSC0003DMT400031781"/>
    <property type="gene ID" value="PGSC0003DMG402012192"/>
</dbReference>
<feature type="compositionally biased region" description="Basic and acidic residues" evidence="1">
    <location>
        <begin position="1"/>
        <end position="14"/>
    </location>
</feature>
<dbReference type="InParanoid" id="M1AW80"/>
<organism evidence="2 3">
    <name type="scientific">Solanum tuberosum</name>
    <name type="common">Potato</name>
    <dbReference type="NCBI Taxonomy" id="4113"/>
    <lineage>
        <taxon>Eukaryota</taxon>
        <taxon>Viridiplantae</taxon>
        <taxon>Streptophyta</taxon>
        <taxon>Embryophyta</taxon>
        <taxon>Tracheophyta</taxon>
        <taxon>Spermatophyta</taxon>
        <taxon>Magnoliopsida</taxon>
        <taxon>eudicotyledons</taxon>
        <taxon>Gunneridae</taxon>
        <taxon>Pentapetalae</taxon>
        <taxon>asterids</taxon>
        <taxon>lamiids</taxon>
        <taxon>Solanales</taxon>
        <taxon>Solanaceae</taxon>
        <taxon>Solanoideae</taxon>
        <taxon>Solaneae</taxon>
        <taxon>Solanum</taxon>
    </lineage>
</organism>
<dbReference type="HOGENOM" id="CLU_2350807_0_0_1"/>
<keyword evidence="3" id="KW-1185">Reference proteome</keyword>
<gene>
    <name evidence="2" type="primary">LOC102588863</name>
</gene>
<dbReference type="EnsemblPlants" id="PGSC0003DMT400031781">
    <property type="protein sequence ID" value="PGSC0003DMT400031781"/>
    <property type="gene ID" value="PGSC0003DMG402012192"/>
</dbReference>
<evidence type="ECO:0000313" key="2">
    <source>
        <dbReference type="EnsemblPlants" id="PGSC0003DMT400031781"/>
    </source>
</evidence>
<dbReference type="Proteomes" id="UP000011115">
    <property type="component" value="Unassembled WGS sequence"/>
</dbReference>
<feature type="compositionally biased region" description="Polar residues" evidence="1">
    <location>
        <begin position="82"/>
        <end position="97"/>
    </location>
</feature>
<feature type="region of interest" description="Disordered" evidence="1">
    <location>
        <begin position="1"/>
        <end position="97"/>
    </location>
</feature>
<dbReference type="PaxDb" id="4113-PGSC0003DMT400031781"/>
<protein>
    <submittedName>
        <fullName evidence="2">Zinc finger protein</fullName>
    </submittedName>
</protein>
<dbReference type="AlphaFoldDB" id="M1AW80"/>
<proteinExistence type="predicted"/>